<evidence type="ECO:0000313" key="4">
    <source>
        <dbReference type="Proteomes" id="UP000471293"/>
    </source>
</evidence>
<name>A0A6N9TY42_STRHA</name>
<feature type="region of interest" description="Disordered" evidence="1">
    <location>
        <begin position="1"/>
        <end position="41"/>
    </location>
</feature>
<accession>A0A6N9TY42</accession>
<reference evidence="3 4" key="1">
    <citation type="submission" date="2020-01" db="EMBL/GenBank/DDBJ databases">
        <title>Insect and environment-associated Actinomycetes.</title>
        <authorList>
            <person name="Currrie C."/>
            <person name="Chevrette M."/>
            <person name="Carlson C."/>
            <person name="Stubbendieck R."/>
            <person name="Wendt-Pienkowski E."/>
        </authorList>
    </citation>
    <scope>NUCLEOTIDE SEQUENCE [LARGE SCALE GENOMIC DNA]</scope>
    <source>
        <strain evidence="3 4">SID11342</strain>
    </source>
</reference>
<feature type="transmembrane region" description="Helical" evidence="2">
    <location>
        <begin position="46"/>
        <end position="66"/>
    </location>
</feature>
<dbReference type="Proteomes" id="UP000471293">
    <property type="component" value="Unassembled WGS sequence"/>
</dbReference>
<feature type="non-terminal residue" evidence="3">
    <location>
        <position position="75"/>
    </location>
</feature>
<evidence type="ECO:0000256" key="2">
    <source>
        <dbReference type="SAM" id="Phobius"/>
    </source>
</evidence>
<comment type="caution">
    <text evidence="3">The sequence shown here is derived from an EMBL/GenBank/DDBJ whole genome shotgun (WGS) entry which is preliminary data.</text>
</comment>
<gene>
    <name evidence="3" type="ORF">G3I29_04360</name>
</gene>
<evidence type="ECO:0000256" key="1">
    <source>
        <dbReference type="SAM" id="MobiDB-lite"/>
    </source>
</evidence>
<protein>
    <submittedName>
        <fullName evidence="3">Sugar transferase</fullName>
    </submittedName>
</protein>
<keyword evidence="2" id="KW-1133">Transmembrane helix</keyword>
<organism evidence="3 4">
    <name type="scientific">Streptomyces halstedii</name>
    <dbReference type="NCBI Taxonomy" id="1944"/>
    <lineage>
        <taxon>Bacteria</taxon>
        <taxon>Bacillati</taxon>
        <taxon>Actinomycetota</taxon>
        <taxon>Actinomycetes</taxon>
        <taxon>Kitasatosporales</taxon>
        <taxon>Streptomycetaceae</taxon>
        <taxon>Streptomyces</taxon>
    </lineage>
</organism>
<keyword evidence="2" id="KW-0812">Transmembrane</keyword>
<dbReference type="AlphaFoldDB" id="A0A6N9TY42"/>
<dbReference type="EMBL" id="JAAGLQ010000085">
    <property type="protein sequence ID" value="NEA14773.1"/>
    <property type="molecule type" value="Genomic_DNA"/>
</dbReference>
<sequence>MTTESAPMTRAAQAAPVRGTASVRPPRDGGGAEELPRARQGRAGRVFPVGLLAADAVAVGAGAVLVTHASPPWPV</sequence>
<keyword evidence="3" id="KW-0808">Transferase</keyword>
<proteinExistence type="predicted"/>
<keyword evidence="2" id="KW-0472">Membrane</keyword>
<dbReference type="GO" id="GO:0016740">
    <property type="term" value="F:transferase activity"/>
    <property type="evidence" value="ECO:0007669"/>
    <property type="project" value="UniProtKB-KW"/>
</dbReference>
<evidence type="ECO:0000313" key="3">
    <source>
        <dbReference type="EMBL" id="NEA14773.1"/>
    </source>
</evidence>